<evidence type="ECO:0000256" key="1">
    <source>
        <dbReference type="ARBA" id="ARBA00004141"/>
    </source>
</evidence>
<evidence type="ECO:0000256" key="4">
    <source>
        <dbReference type="ARBA" id="ARBA00022989"/>
    </source>
</evidence>
<dbReference type="InterPro" id="IPR043130">
    <property type="entry name" value="CDP-OH_PTrfase_TM_dom"/>
</dbReference>
<reference evidence="11 12" key="1">
    <citation type="submission" date="2011-02" db="EMBL/GenBank/DDBJ databases">
        <title>The Genome Sequence of Sphaeroforma arctica JP610.</title>
        <authorList>
            <consortium name="The Broad Institute Genome Sequencing Platform"/>
            <person name="Russ C."/>
            <person name="Cuomo C."/>
            <person name="Young S.K."/>
            <person name="Zeng Q."/>
            <person name="Gargeya S."/>
            <person name="Alvarado L."/>
            <person name="Berlin A."/>
            <person name="Chapman S.B."/>
            <person name="Chen Z."/>
            <person name="Freedman E."/>
            <person name="Gellesch M."/>
            <person name="Goldberg J."/>
            <person name="Griggs A."/>
            <person name="Gujja S."/>
            <person name="Heilman E."/>
            <person name="Heiman D."/>
            <person name="Howarth C."/>
            <person name="Mehta T."/>
            <person name="Neiman D."/>
            <person name="Pearson M."/>
            <person name="Roberts A."/>
            <person name="Saif S."/>
            <person name="Shea T."/>
            <person name="Shenoy N."/>
            <person name="Sisk P."/>
            <person name="Stolte C."/>
            <person name="Sykes S."/>
            <person name="White J."/>
            <person name="Yandava C."/>
            <person name="Burger G."/>
            <person name="Gray M.W."/>
            <person name="Holland P.W.H."/>
            <person name="King N."/>
            <person name="Lang F.B.F."/>
            <person name="Roger A.J."/>
            <person name="Ruiz-Trillo I."/>
            <person name="Haas B."/>
            <person name="Nusbaum C."/>
            <person name="Birren B."/>
        </authorList>
    </citation>
    <scope>NUCLEOTIDE SEQUENCE [LARGE SCALE GENOMIC DNA]</scope>
    <source>
        <strain evidence="11 12">JP610</strain>
    </source>
</reference>
<comment type="similarity">
    <text evidence="8">Belongs to the CDP-alcohol phosphatidyltransferase class-I family.</text>
</comment>
<feature type="region of interest" description="Disordered" evidence="9">
    <location>
        <begin position="1"/>
        <end position="22"/>
    </location>
</feature>
<dbReference type="PROSITE" id="PS00379">
    <property type="entry name" value="CDP_ALCOHOL_P_TRANSF"/>
    <property type="match status" value="1"/>
</dbReference>
<keyword evidence="12" id="KW-1185">Reference proteome</keyword>
<evidence type="ECO:0000256" key="9">
    <source>
        <dbReference type="SAM" id="MobiDB-lite"/>
    </source>
</evidence>
<feature type="transmembrane region" description="Helical" evidence="10">
    <location>
        <begin position="172"/>
        <end position="189"/>
    </location>
</feature>
<keyword evidence="2 8" id="KW-0808">Transferase</keyword>
<dbReference type="GO" id="GO:0016020">
    <property type="term" value="C:membrane"/>
    <property type="evidence" value="ECO:0007669"/>
    <property type="project" value="UniProtKB-SubCell"/>
</dbReference>
<dbReference type="Gene3D" id="1.20.120.1760">
    <property type="match status" value="1"/>
</dbReference>
<evidence type="ECO:0000256" key="7">
    <source>
        <dbReference type="ARBA" id="ARBA00023264"/>
    </source>
</evidence>
<keyword evidence="5" id="KW-0443">Lipid metabolism</keyword>
<feature type="compositionally biased region" description="Polar residues" evidence="9">
    <location>
        <begin position="1"/>
        <end position="21"/>
    </location>
</feature>
<comment type="subcellular location">
    <subcellularLocation>
        <location evidence="1">Membrane</location>
        <topology evidence="1">Multi-pass membrane protein</topology>
    </subcellularLocation>
</comment>
<organism evidence="11 12">
    <name type="scientific">Sphaeroforma arctica JP610</name>
    <dbReference type="NCBI Taxonomy" id="667725"/>
    <lineage>
        <taxon>Eukaryota</taxon>
        <taxon>Ichthyosporea</taxon>
        <taxon>Ichthyophonida</taxon>
        <taxon>Sphaeroforma</taxon>
    </lineage>
</organism>
<dbReference type="eggNOG" id="KOG3240">
    <property type="taxonomic scope" value="Eukaryota"/>
</dbReference>
<dbReference type="GeneID" id="25906479"/>
<evidence type="ECO:0000256" key="6">
    <source>
        <dbReference type="ARBA" id="ARBA00023136"/>
    </source>
</evidence>
<evidence type="ECO:0000256" key="3">
    <source>
        <dbReference type="ARBA" id="ARBA00022692"/>
    </source>
</evidence>
<evidence type="ECO:0000313" key="11">
    <source>
        <dbReference type="EMBL" id="KNC81718.1"/>
    </source>
</evidence>
<dbReference type="RefSeq" id="XP_014155620.1">
    <property type="nucleotide sequence ID" value="XM_014300145.1"/>
</dbReference>
<gene>
    <name evidence="11" type="ORF">SARC_05975</name>
</gene>
<evidence type="ECO:0000256" key="5">
    <source>
        <dbReference type="ARBA" id="ARBA00023098"/>
    </source>
</evidence>
<evidence type="ECO:0008006" key="13">
    <source>
        <dbReference type="Google" id="ProtNLM"/>
    </source>
</evidence>
<dbReference type="InterPro" id="IPR000462">
    <property type="entry name" value="CDP-OH_P_trans"/>
</dbReference>
<protein>
    <recommendedName>
        <fullName evidence="13">CDP-alcohol phosphatidyltransferase</fullName>
    </recommendedName>
</protein>
<name>A0A0L0G0I0_9EUKA</name>
<dbReference type="Proteomes" id="UP000054560">
    <property type="component" value="Unassembled WGS sequence"/>
</dbReference>
<evidence type="ECO:0000256" key="2">
    <source>
        <dbReference type="ARBA" id="ARBA00022679"/>
    </source>
</evidence>
<evidence type="ECO:0000256" key="10">
    <source>
        <dbReference type="SAM" id="Phobius"/>
    </source>
</evidence>
<dbReference type="InterPro" id="IPR048254">
    <property type="entry name" value="CDP_ALCOHOL_P_TRANSF_CS"/>
</dbReference>
<keyword evidence="6 10" id="KW-0472">Membrane</keyword>
<feature type="transmembrane region" description="Helical" evidence="10">
    <location>
        <begin position="37"/>
        <end position="63"/>
    </location>
</feature>
<dbReference type="PANTHER" id="PTHR15362">
    <property type="entry name" value="PHOSPHATIDYLINOSITOL SYNTHASE"/>
    <property type="match status" value="1"/>
</dbReference>
<dbReference type="STRING" id="667725.A0A0L0G0I0"/>
<feature type="transmembrane region" description="Helical" evidence="10">
    <location>
        <begin position="201"/>
        <end position="225"/>
    </location>
</feature>
<feature type="transmembrane region" description="Helical" evidence="10">
    <location>
        <begin position="69"/>
        <end position="88"/>
    </location>
</feature>
<dbReference type="GO" id="GO:0016780">
    <property type="term" value="F:phosphotransferase activity, for other substituted phosphate groups"/>
    <property type="evidence" value="ECO:0007669"/>
    <property type="project" value="InterPro"/>
</dbReference>
<dbReference type="PANTHER" id="PTHR15362:SF13">
    <property type="entry name" value="SI:CH1073-145M9.1"/>
    <property type="match status" value="1"/>
</dbReference>
<evidence type="ECO:0000313" key="12">
    <source>
        <dbReference type="Proteomes" id="UP000054560"/>
    </source>
</evidence>
<dbReference type="GO" id="GO:0008654">
    <property type="term" value="P:phospholipid biosynthetic process"/>
    <property type="evidence" value="ECO:0007669"/>
    <property type="project" value="InterPro"/>
</dbReference>
<keyword evidence="4 10" id="KW-1133">Transmembrane helix</keyword>
<keyword evidence="3 10" id="KW-0812">Transmembrane</keyword>
<proteinExistence type="inferred from homology"/>
<dbReference type="OrthoDB" id="10251079at2759"/>
<accession>A0A0L0G0I0</accession>
<dbReference type="AlphaFoldDB" id="A0A0L0G0I0"/>
<keyword evidence="7" id="KW-1208">Phospholipid metabolism</keyword>
<dbReference type="Pfam" id="PF01066">
    <property type="entry name" value="CDP-OH_P_transf"/>
    <property type="match status" value="1"/>
</dbReference>
<sequence length="245" mass="27368">MSAKTHASSGKTTKINDTINGENAGRRRSSAILRDDMVNILMFIPNLIGYARILLLVLMFYFHELDRKWLVVVTYLVFSVLDIVDGAAARHLDQRSQFGAFMDVVLDNFGRSFLWAGYNPIAGAVFGSVEWMTFSLIQVAAKQGMSDWKTKHFEEAPAFFRYLMSNNLKNPLGTWCMAGQFLLPLQLYAGRYGLEVPFNQAVLIIMIMGRALGLAIEAFVVYGAVKNMLSEDATVNRLKSKGSST</sequence>
<evidence type="ECO:0000256" key="8">
    <source>
        <dbReference type="RuleBase" id="RU003750"/>
    </source>
</evidence>
<dbReference type="EMBL" id="KQ242004">
    <property type="protein sequence ID" value="KNC81718.1"/>
    <property type="molecule type" value="Genomic_DNA"/>
</dbReference>